<comment type="caution">
    <text evidence="1">The sequence shown here is derived from an EMBL/GenBank/DDBJ whole genome shotgun (WGS) entry which is preliminary data.</text>
</comment>
<dbReference type="Gene3D" id="2.160.10.10">
    <property type="entry name" value="Hexapeptide repeat proteins"/>
    <property type="match status" value="1"/>
</dbReference>
<dbReference type="InterPro" id="IPR011004">
    <property type="entry name" value="Trimer_LpxA-like_sf"/>
</dbReference>
<sequence length="180" mass="19021">MPLYPYRGIFPQIDPSAFVHPDAVVIGDVGIGPNASIWPGVVIRGDVNSIRIGACSNVQDGSILHVTRDSEFKPGGIPLIIEEEVNIAHSVTLHACTLKRGAMVGMGAIVLDGVVVHETGMLAAGSMATPGKQIASGQLWMGSPAKFARDLKESELRSNQAINANYIKLGAEYRQAFGAT</sequence>
<dbReference type="PANTHER" id="PTHR13061:SF29">
    <property type="entry name" value="GAMMA CARBONIC ANHYDRASE-LIKE 1, MITOCHONDRIAL-RELATED"/>
    <property type="match status" value="1"/>
</dbReference>
<dbReference type="Proteomes" id="UP000194003">
    <property type="component" value="Unassembled WGS sequence"/>
</dbReference>
<evidence type="ECO:0000313" key="2">
    <source>
        <dbReference type="Proteomes" id="UP000194003"/>
    </source>
</evidence>
<dbReference type="STRING" id="1434232.MAIT1_04194"/>
<keyword evidence="1" id="KW-0808">Transferase</keyword>
<protein>
    <submittedName>
        <fullName evidence="1">Putative hexapeptide repeat-containing transferase</fullName>
    </submittedName>
</protein>
<dbReference type="CDD" id="cd04645">
    <property type="entry name" value="LbH_gamma_CA_like"/>
    <property type="match status" value="1"/>
</dbReference>
<dbReference type="EMBL" id="LVJN01000019">
    <property type="protein sequence ID" value="OSM04318.1"/>
    <property type="molecule type" value="Genomic_DNA"/>
</dbReference>
<accession>A0A1Y2K4K5</accession>
<gene>
    <name evidence="1" type="ORF">MAIT1_04194</name>
</gene>
<dbReference type="OrthoDB" id="9803036at2"/>
<dbReference type="AlphaFoldDB" id="A0A1Y2K4K5"/>
<dbReference type="InterPro" id="IPR047324">
    <property type="entry name" value="LbH_gamma_CA-like"/>
</dbReference>
<name>A0A1Y2K4K5_9PROT</name>
<dbReference type="SUPFAM" id="SSF51161">
    <property type="entry name" value="Trimeric LpxA-like enzymes"/>
    <property type="match status" value="1"/>
</dbReference>
<keyword evidence="2" id="KW-1185">Reference proteome</keyword>
<evidence type="ECO:0000313" key="1">
    <source>
        <dbReference type="EMBL" id="OSM04318.1"/>
    </source>
</evidence>
<reference evidence="1 2" key="1">
    <citation type="journal article" date="2016" name="BMC Genomics">
        <title>Combined genomic and structural analyses of a cultured magnetotactic bacterium reveals its niche adaptation to a dynamic environment.</title>
        <authorList>
            <person name="Araujo A.C."/>
            <person name="Morillo V."/>
            <person name="Cypriano J."/>
            <person name="Teixeira L.C."/>
            <person name="Leao P."/>
            <person name="Lyra S."/>
            <person name="Almeida L.G."/>
            <person name="Bazylinski D.A."/>
            <person name="Vasconcellos A.T."/>
            <person name="Abreu F."/>
            <person name="Lins U."/>
        </authorList>
    </citation>
    <scope>NUCLEOTIDE SEQUENCE [LARGE SCALE GENOMIC DNA]</scope>
    <source>
        <strain evidence="1 2">IT-1</strain>
    </source>
</reference>
<dbReference type="GO" id="GO:0016740">
    <property type="term" value="F:transferase activity"/>
    <property type="evidence" value="ECO:0007669"/>
    <property type="project" value="UniProtKB-KW"/>
</dbReference>
<dbReference type="Pfam" id="PF00132">
    <property type="entry name" value="Hexapep"/>
    <property type="match status" value="1"/>
</dbReference>
<organism evidence="1 2">
    <name type="scientific">Magnetofaba australis IT-1</name>
    <dbReference type="NCBI Taxonomy" id="1434232"/>
    <lineage>
        <taxon>Bacteria</taxon>
        <taxon>Pseudomonadati</taxon>
        <taxon>Pseudomonadota</taxon>
        <taxon>Magnetococcia</taxon>
        <taxon>Magnetococcales</taxon>
        <taxon>Magnetococcaceae</taxon>
        <taxon>Magnetofaba</taxon>
    </lineage>
</organism>
<proteinExistence type="predicted"/>
<dbReference type="RefSeq" id="WP_085442407.1">
    <property type="nucleotide sequence ID" value="NZ_LVJN01000019.1"/>
</dbReference>
<dbReference type="PANTHER" id="PTHR13061">
    <property type="entry name" value="DYNACTIN SUBUNIT P25"/>
    <property type="match status" value="1"/>
</dbReference>
<dbReference type="InterPro" id="IPR001451">
    <property type="entry name" value="Hexapep"/>
</dbReference>
<dbReference type="InterPro" id="IPR050484">
    <property type="entry name" value="Transf_Hexapept/Carb_Anhydrase"/>
</dbReference>